<dbReference type="SUPFAM" id="SSF116734">
    <property type="entry name" value="DNA methylase specificity domain"/>
    <property type="match status" value="1"/>
</dbReference>
<dbReference type="InterPro" id="IPR029063">
    <property type="entry name" value="SAM-dependent_MTases_sf"/>
</dbReference>
<dbReference type="GO" id="GO:0009307">
    <property type="term" value="P:DNA restriction-modification system"/>
    <property type="evidence" value="ECO:0007669"/>
    <property type="project" value="UniProtKB-KW"/>
</dbReference>
<geneLocation type="chloroplast" evidence="7"/>
<keyword evidence="7" id="KW-0934">Plastid</keyword>
<keyword evidence="2" id="KW-0680">Restriction system</keyword>
<dbReference type="InterPro" id="IPR000055">
    <property type="entry name" value="Restrct_endonuc_typeI_TRD"/>
</dbReference>
<accession>A0A386AYS9</accession>
<dbReference type="Pfam" id="PF13588">
    <property type="entry name" value="HSDR_N_2"/>
    <property type="match status" value="1"/>
</dbReference>
<comment type="similarity">
    <text evidence="1">Belongs to the type-I restriction system S methylase family.</text>
</comment>
<evidence type="ECO:0000259" key="6">
    <source>
        <dbReference type="Pfam" id="PF13588"/>
    </source>
</evidence>
<dbReference type="PANTHER" id="PTHR42998:SF1">
    <property type="entry name" value="TYPE I RESTRICTION ENZYME HINDI METHYLASE SUBUNIT"/>
    <property type="match status" value="1"/>
</dbReference>
<evidence type="ECO:0000256" key="2">
    <source>
        <dbReference type="ARBA" id="ARBA00022747"/>
    </source>
</evidence>
<dbReference type="Pfam" id="PF01420">
    <property type="entry name" value="Methylase_S"/>
    <property type="match status" value="1"/>
</dbReference>
<sequence length="970" mass="112611">MKIQIENEKIFAPLKQKWLLLTPEEEVRQKFIIHLVEKYGFELNTMEQEVKVSNSQRGRGRAMADIVIWKSVEDKNEKNSPAIVVECKAEHIIIREEDYFQGYNYASWAGADLFVTTNLKETRIFKVVKGKIPNKLEEVVNIPDAETIQNSEKVSQLLKQTKAFTREEFSKMLFKCHNILRDNDKHSPETAFDEISKILFIKIRYERQNKNTGAQIFTQRQFKKDRKSYDRHQSYPNDSFYQFLFQQTKKDFENEDFFDINETLKIQENSFEAIVKELEIYNLSKTSDDVKGIAFEKFIGKTFREELGQFFTPRTIVDFMVEVLDPQEGEKICDPCCGSGGFLIKAFQYVRSKIENEIQEAKLKIKSKNYTQKYEQLSETEKAVIDEKVNAQFAQLNSELNHLNFKSRLCTFSDNCIFGTDANFRMSRIAKMNMMMHGAGHGGIHHHDGLLNFNGIFENRFDIILTNPPFGSRLDENMKIPEANFYTFKNTRLGSPRTGQAYEKALEQIEKNLAPPKGEASILNLYKVGKMSSLTEVLFIERSLNLLKPGGRMGIVLPEGVLNNSSLQKIRDFVESQAKIILIISLPQDVFIASGATIKTSLVFLKKFTEKEKLQWTKISEIAEQQIHKKYMYQIQAIKKAALREGLSKSKRAELRNQLKILQKKKKIEIKAKIKSQFDYPISIANVEKAGISAKGAEIENELIPLCKEFIENQKQNPLWQIFFNKMNYEFGEDGKMFRISSVIKPSFTFNEQKFLKTISFSQLSLWDIKRLSIINFSKNEIFLRDLLSQYNVKISKEELIQNDWRIISKINFQGELVLRDKKQIHTYKGRLNKVPHNSIIYSKMGVRHGGVYYHAPEGSPFAVSSEYPIFTFDTNRINGQYLTLVFRSCQFKKILNTKISGSSRARVQVEDFLNIQIPLPTLTEQNKIVESYNKILCEFHEQLIKTNQLKKNLNIFLQSILPINSEIEE</sequence>
<feature type="domain" description="DNA methylase adenine-specific" evidence="5">
    <location>
        <begin position="288"/>
        <end position="629"/>
    </location>
</feature>
<reference evidence="7" key="1">
    <citation type="submission" date="2018-07" db="EMBL/GenBank/DDBJ databases">
        <authorList>
            <person name="Quirk P.G."/>
            <person name="Krulwich T.A."/>
        </authorList>
    </citation>
    <scope>NUCLEOTIDE SEQUENCE</scope>
</reference>
<dbReference type="GO" id="GO:0008170">
    <property type="term" value="F:N-methyltransferase activity"/>
    <property type="evidence" value="ECO:0007669"/>
    <property type="project" value="InterPro"/>
</dbReference>
<dbReference type="EMBL" id="MH591101">
    <property type="protein sequence ID" value="AYC64599.1"/>
    <property type="molecule type" value="Genomic_DNA"/>
</dbReference>
<dbReference type="Gene3D" id="3.90.220.20">
    <property type="entry name" value="DNA methylase specificity domains"/>
    <property type="match status" value="1"/>
</dbReference>
<dbReference type="InterPro" id="IPR029464">
    <property type="entry name" value="HSDR_N"/>
</dbReference>
<dbReference type="GO" id="GO:0003677">
    <property type="term" value="F:DNA binding"/>
    <property type="evidence" value="ECO:0007669"/>
    <property type="project" value="UniProtKB-KW"/>
</dbReference>
<evidence type="ECO:0000313" key="7">
    <source>
        <dbReference type="EMBL" id="AYC64599.1"/>
    </source>
</evidence>
<feature type="domain" description="Type I restriction enzyme R protein N-terminal" evidence="6">
    <location>
        <begin position="23"/>
        <end position="143"/>
    </location>
</feature>
<proteinExistence type="inferred from homology"/>
<dbReference type="PROSITE" id="PS00092">
    <property type="entry name" value="N6_MTASE"/>
    <property type="match status" value="1"/>
</dbReference>
<dbReference type="InterPro" id="IPR044946">
    <property type="entry name" value="Restrct_endonuc_typeI_TRD_sf"/>
</dbReference>
<evidence type="ECO:0000256" key="3">
    <source>
        <dbReference type="ARBA" id="ARBA00023125"/>
    </source>
</evidence>
<dbReference type="InterPro" id="IPR003356">
    <property type="entry name" value="DNA_methylase_A-5"/>
</dbReference>
<dbReference type="SUPFAM" id="SSF53335">
    <property type="entry name" value="S-adenosyl-L-methionine-dependent methyltransferases"/>
    <property type="match status" value="1"/>
</dbReference>
<dbReference type="GO" id="GO:0032259">
    <property type="term" value="P:methylation"/>
    <property type="evidence" value="ECO:0007669"/>
    <property type="project" value="InterPro"/>
</dbReference>
<evidence type="ECO:0000259" key="5">
    <source>
        <dbReference type="Pfam" id="PF02384"/>
    </source>
</evidence>
<name>A0A386AYS9_9CHLO</name>
<organism evidence="7">
    <name type="scientific">Halimeda minima</name>
    <dbReference type="NCBI Taxonomy" id="170427"/>
    <lineage>
        <taxon>Eukaryota</taxon>
        <taxon>Viridiplantae</taxon>
        <taxon>Chlorophyta</taxon>
        <taxon>core chlorophytes</taxon>
        <taxon>Ulvophyceae</taxon>
        <taxon>TCBD clade</taxon>
        <taxon>Bryopsidales</taxon>
        <taxon>Halimedineae</taxon>
        <taxon>Halimedaceae</taxon>
        <taxon>Halimedeae</taxon>
        <taxon>Halimeda</taxon>
    </lineage>
</organism>
<dbReference type="InterPro" id="IPR052916">
    <property type="entry name" value="Type-I_RE_MTase_Subunit"/>
</dbReference>
<evidence type="ECO:0000256" key="1">
    <source>
        <dbReference type="ARBA" id="ARBA00010923"/>
    </source>
</evidence>
<dbReference type="PANTHER" id="PTHR42998">
    <property type="entry name" value="TYPE I RESTRICTION ENZYME HINDVIIP M PROTEIN-RELATED"/>
    <property type="match status" value="1"/>
</dbReference>
<protein>
    <submittedName>
        <fullName evidence="7">Uncharacterized protein</fullName>
    </submittedName>
</protein>
<dbReference type="InterPro" id="IPR002052">
    <property type="entry name" value="DNA_methylase_N6_adenine_CS"/>
</dbReference>
<feature type="domain" description="Type I restriction modification DNA specificity" evidence="4">
    <location>
        <begin position="831"/>
        <end position="933"/>
    </location>
</feature>
<gene>
    <name evidence="7" type="primary">orf970</name>
</gene>
<dbReference type="PRINTS" id="PR00507">
    <property type="entry name" value="N12N6MTFRASE"/>
</dbReference>
<reference evidence="7" key="2">
    <citation type="journal article" date="2019" name="Mol. Phylogenet. Evol.">
        <title>Reassessment of the classification of bryopsidales (chlorophyta) based on chloroplast phylogenomic analyses.</title>
        <authorList>
            <person name="Cremen M.C."/>
            <person name="Leliaert F."/>
            <person name="West J."/>
            <person name="Lam D.W."/>
            <person name="Shimada S."/>
            <person name="Lopez-Bautista J.M."/>
            <person name="Verbruggen H."/>
        </authorList>
    </citation>
    <scope>NUCLEOTIDE SEQUENCE</scope>
</reference>
<evidence type="ECO:0000259" key="4">
    <source>
        <dbReference type="Pfam" id="PF01420"/>
    </source>
</evidence>
<dbReference type="Gene3D" id="3.40.50.150">
    <property type="entry name" value="Vaccinia Virus protein VP39"/>
    <property type="match status" value="1"/>
</dbReference>
<dbReference type="AlphaFoldDB" id="A0A386AYS9"/>
<keyword evidence="7" id="KW-0150">Chloroplast</keyword>
<dbReference type="Pfam" id="PF02384">
    <property type="entry name" value="N6_Mtase"/>
    <property type="match status" value="1"/>
</dbReference>
<keyword evidence="3" id="KW-0238">DNA-binding</keyword>